<name>A0ABW3CRL1_9ACTN</name>
<dbReference type="EMBL" id="JBHTIR010004367">
    <property type="protein sequence ID" value="MFD0857144.1"/>
    <property type="molecule type" value="Genomic_DNA"/>
</dbReference>
<evidence type="ECO:0000313" key="3">
    <source>
        <dbReference type="Proteomes" id="UP001597083"/>
    </source>
</evidence>
<proteinExistence type="predicted"/>
<dbReference type="Proteomes" id="UP001597083">
    <property type="component" value="Unassembled WGS sequence"/>
</dbReference>
<evidence type="ECO:0000256" key="1">
    <source>
        <dbReference type="SAM" id="MobiDB-lite"/>
    </source>
</evidence>
<accession>A0ABW3CRL1</accession>
<evidence type="ECO:0008006" key="4">
    <source>
        <dbReference type="Google" id="ProtNLM"/>
    </source>
</evidence>
<keyword evidence="3" id="KW-1185">Reference proteome</keyword>
<feature type="region of interest" description="Disordered" evidence="1">
    <location>
        <begin position="1"/>
        <end position="25"/>
    </location>
</feature>
<reference evidence="3" key="1">
    <citation type="journal article" date="2019" name="Int. J. Syst. Evol. Microbiol.">
        <title>The Global Catalogue of Microorganisms (GCM) 10K type strain sequencing project: providing services to taxonomists for standard genome sequencing and annotation.</title>
        <authorList>
            <consortium name="The Broad Institute Genomics Platform"/>
            <consortium name="The Broad Institute Genome Sequencing Center for Infectious Disease"/>
            <person name="Wu L."/>
            <person name="Ma J."/>
        </authorList>
    </citation>
    <scope>NUCLEOTIDE SEQUENCE [LARGE SCALE GENOMIC DNA]</scope>
    <source>
        <strain evidence="3">JCM 31696</strain>
    </source>
</reference>
<organism evidence="2 3">
    <name type="scientific">Actinomadura adrarensis</name>
    <dbReference type="NCBI Taxonomy" id="1819600"/>
    <lineage>
        <taxon>Bacteria</taxon>
        <taxon>Bacillati</taxon>
        <taxon>Actinomycetota</taxon>
        <taxon>Actinomycetes</taxon>
        <taxon>Streptosporangiales</taxon>
        <taxon>Thermomonosporaceae</taxon>
        <taxon>Actinomadura</taxon>
    </lineage>
</organism>
<feature type="compositionally biased region" description="Basic residues" evidence="1">
    <location>
        <begin position="10"/>
        <end position="25"/>
    </location>
</feature>
<gene>
    <name evidence="2" type="ORF">ACFQ07_33370</name>
</gene>
<evidence type="ECO:0000313" key="2">
    <source>
        <dbReference type="EMBL" id="MFD0857144.1"/>
    </source>
</evidence>
<sequence>MGQQSPGCRGNRRRRPRGHQRSRSVRVRFSEEEYLAVSAAAERLGLAVGAYAGAATLAAATRADPPEWSPLTELLGELMCAAGQARRIGVNLNQAVAALHSLGYPTMALGEYARVATRSIRNMDEVAEQIRKRLA</sequence>
<comment type="caution">
    <text evidence="2">The sequence shown here is derived from an EMBL/GenBank/DDBJ whole genome shotgun (WGS) entry which is preliminary data.</text>
</comment>
<dbReference type="Pfam" id="PF21983">
    <property type="entry name" value="NikA-like"/>
    <property type="match status" value="1"/>
</dbReference>
<protein>
    <recommendedName>
        <fullName evidence="4">Plasmid mobilization relaxosome protein MobC</fullName>
    </recommendedName>
</protein>
<dbReference type="InterPro" id="IPR053842">
    <property type="entry name" value="NikA-like"/>
</dbReference>